<protein>
    <recommendedName>
        <fullName evidence="14">SusC/RagA family TonB-linked outer membrane protein</fullName>
    </recommendedName>
</protein>
<dbReference type="InterPro" id="IPR000531">
    <property type="entry name" value="Beta-barrel_TonB"/>
</dbReference>
<evidence type="ECO:0000256" key="7">
    <source>
        <dbReference type="ARBA" id="ARBA00023237"/>
    </source>
</evidence>
<dbReference type="Gene3D" id="2.40.170.20">
    <property type="entry name" value="TonB-dependent receptor, beta-barrel domain"/>
    <property type="match status" value="1"/>
</dbReference>
<keyword evidence="13" id="KW-1185">Reference proteome</keyword>
<dbReference type="NCBIfam" id="TIGR04057">
    <property type="entry name" value="SusC_RagA_signa"/>
    <property type="match status" value="1"/>
</dbReference>
<comment type="caution">
    <text evidence="12">The sequence shown here is derived from an EMBL/GenBank/DDBJ whole genome shotgun (WGS) entry which is preliminary data.</text>
</comment>
<evidence type="ECO:0000256" key="9">
    <source>
        <dbReference type="RuleBase" id="RU003357"/>
    </source>
</evidence>
<keyword evidence="6 8" id="KW-0472">Membrane</keyword>
<dbReference type="Gene3D" id="2.60.40.1120">
    <property type="entry name" value="Carboxypeptidase-like, regulatory domain"/>
    <property type="match status" value="1"/>
</dbReference>
<gene>
    <name evidence="12" type="ORF">A3860_21715</name>
</gene>
<dbReference type="InterPro" id="IPR039426">
    <property type="entry name" value="TonB-dep_rcpt-like"/>
</dbReference>
<name>A0A1V9G0D6_9BACT</name>
<reference evidence="12 13" key="1">
    <citation type="submission" date="2016-03" db="EMBL/GenBank/DDBJ databases">
        <title>Niastella vici sp. nov., isolated from farmland soil.</title>
        <authorList>
            <person name="Chen L."/>
            <person name="Wang D."/>
            <person name="Yang S."/>
            <person name="Wang G."/>
        </authorList>
    </citation>
    <scope>NUCLEOTIDE SEQUENCE [LARGE SCALE GENOMIC DNA]</scope>
    <source>
        <strain evidence="12 13">DJ57</strain>
    </source>
</reference>
<dbReference type="Gene3D" id="2.170.130.10">
    <property type="entry name" value="TonB-dependent receptor, plug domain"/>
    <property type="match status" value="1"/>
</dbReference>
<evidence type="ECO:0008006" key="14">
    <source>
        <dbReference type="Google" id="ProtNLM"/>
    </source>
</evidence>
<dbReference type="SUPFAM" id="SSF49464">
    <property type="entry name" value="Carboxypeptidase regulatory domain-like"/>
    <property type="match status" value="1"/>
</dbReference>
<dbReference type="SUPFAM" id="SSF56935">
    <property type="entry name" value="Porins"/>
    <property type="match status" value="1"/>
</dbReference>
<dbReference type="STRING" id="1703345.A3860_21715"/>
<dbReference type="AlphaFoldDB" id="A0A1V9G0D6"/>
<comment type="subcellular location">
    <subcellularLocation>
        <location evidence="1 8">Cell outer membrane</location>
        <topology evidence="1 8">Multi-pass membrane protein</topology>
    </subcellularLocation>
</comment>
<evidence type="ECO:0000256" key="4">
    <source>
        <dbReference type="ARBA" id="ARBA00022692"/>
    </source>
</evidence>
<dbReference type="InterPro" id="IPR008969">
    <property type="entry name" value="CarboxyPept-like_regulatory"/>
</dbReference>
<evidence type="ECO:0000256" key="8">
    <source>
        <dbReference type="PROSITE-ProRule" id="PRU01360"/>
    </source>
</evidence>
<evidence type="ECO:0000256" key="6">
    <source>
        <dbReference type="ARBA" id="ARBA00023136"/>
    </source>
</evidence>
<dbReference type="InterPro" id="IPR036942">
    <property type="entry name" value="Beta-barrel_TonB_sf"/>
</dbReference>
<dbReference type="InterPro" id="IPR037066">
    <property type="entry name" value="Plug_dom_sf"/>
</dbReference>
<dbReference type="NCBIfam" id="TIGR04056">
    <property type="entry name" value="OMP_RagA_SusC"/>
    <property type="match status" value="1"/>
</dbReference>
<keyword evidence="7 8" id="KW-0998">Cell outer membrane</keyword>
<dbReference type="Pfam" id="PF07715">
    <property type="entry name" value="Plug"/>
    <property type="match status" value="1"/>
</dbReference>
<dbReference type="Pfam" id="PF13715">
    <property type="entry name" value="CarbopepD_reg_2"/>
    <property type="match status" value="1"/>
</dbReference>
<dbReference type="GO" id="GO:0009279">
    <property type="term" value="C:cell outer membrane"/>
    <property type="evidence" value="ECO:0007669"/>
    <property type="project" value="UniProtKB-SubCell"/>
</dbReference>
<accession>A0A1V9G0D6</accession>
<evidence type="ECO:0000259" key="10">
    <source>
        <dbReference type="Pfam" id="PF00593"/>
    </source>
</evidence>
<proteinExistence type="inferred from homology"/>
<feature type="domain" description="TonB-dependent receptor plug" evidence="11">
    <location>
        <begin position="246"/>
        <end position="378"/>
    </location>
</feature>
<evidence type="ECO:0000256" key="2">
    <source>
        <dbReference type="ARBA" id="ARBA00022448"/>
    </source>
</evidence>
<evidence type="ECO:0000256" key="3">
    <source>
        <dbReference type="ARBA" id="ARBA00022452"/>
    </source>
</evidence>
<dbReference type="InterPro" id="IPR023996">
    <property type="entry name" value="TonB-dep_OMP_SusC/RagA"/>
</dbReference>
<sequence>MHLKALCSDHALPFREHGLVTKATNICHPTIGRKFLLAMKLTSILLLAACLQVSAKGYAQRVTISGKHMPLQQVFKEITKQTGYYFIYKEKWTPEFKNVDVLVKNASIEQALELCFSNQPFTYSIIEKTVVLKPKSPVKADEIIVTEAPVIDIKGIVTSENGPVAGANVIIKRTGKGTSTAANGQFKLEDAIDDDVLVVSCIGYETQTVPLKDKKGFVFVQLKVAVNKLDEVQILSYGGATTRRLSTGSVTKVTSEDIQRSPVTNVLQALAGRTTGMSISQANGLPGGDVFFQVRGQNSVSANDFTSAPLLIIDGMPYPNTPINLSDVTGVSNSIGASSPIGYGSPLYNLNPRDIESVEILKDADATAIYGSRAANGVMLITTKKGKQGKTKFEVNAYTGVALDTRRVDVLSTPEYLALRREAFKNAGITPTAANAIDLFKWDTTRSTDWQQTLLGHTAQTTDATVSMSGGAGGTSFLVSGNYRYENTIYPDRRGSAKAGAHFSLNHTSASGRFNIALSAMVNSVNIKLPGGDYGFFAFDLPPHFQPYDTAGNLTWDWTGGNPYGAMKTSYSSKTFSVTSNLQLRYTLLKGLDAKVAIGYTRVQGDQQLISPKAAANPANISSSNSLNISINQTLNVEPQLQYTGNIASGKLTLLAGSTVMKNIAEMPFNVIASGFASDAYINNLALAGTYQIASGYNAYQYASFFGRANYNWDNKYILNGSFRRDGSSRFGANRRFGDFGAIGAAWLFSNEDFGRNLSFLSFGKLRGSVGWVGSDNVPNYKFLPTYSPTLYRYADLPGLAPTQLENPDFGWEATSKLEGALELGFLKDRILLSAAWYRNRTGNQLVQFPVSGQTGFNSYTANLTDAVVQNTGWEFELNTTNVQTKNVKWTTSFNISLPRNKLVKFQGIENSAYTNSLVVGKPLNSLFAVPFTGVDAAGKPTYEDLNKNGTIDFFGLAAYGKGDLAYIGKTAPNAFGGLNNSISYKNFQLDFLLQYTYGLKKKNFLVGHQPGTFTNVPRKAVEGYRSRGLDNAFFRPTLSNDWFYYAYFSSATYTDASFIRLNNVALSYNLAGNTLRKLHMAGARVYLQAQNLFVISRYDGFDPESGVKAVPPLLRLAAGIQCSF</sequence>
<evidence type="ECO:0000256" key="1">
    <source>
        <dbReference type="ARBA" id="ARBA00004571"/>
    </source>
</evidence>
<comment type="similarity">
    <text evidence="8 9">Belongs to the TonB-dependent receptor family.</text>
</comment>
<keyword evidence="4 8" id="KW-0812">Transmembrane</keyword>
<dbReference type="InterPro" id="IPR023997">
    <property type="entry name" value="TonB-dep_OMP_SusC/RagA_CS"/>
</dbReference>
<keyword evidence="3 8" id="KW-1134">Transmembrane beta strand</keyword>
<dbReference type="Pfam" id="PF00593">
    <property type="entry name" value="TonB_dep_Rec_b-barrel"/>
    <property type="match status" value="1"/>
</dbReference>
<dbReference type="Proteomes" id="UP000192796">
    <property type="component" value="Unassembled WGS sequence"/>
</dbReference>
<evidence type="ECO:0000313" key="13">
    <source>
        <dbReference type="Proteomes" id="UP000192796"/>
    </source>
</evidence>
<evidence type="ECO:0000313" key="12">
    <source>
        <dbReference type="EMBL" id="OQP64037.1"/>
    </source>
</evidence>
<feature type="domain" description="TonB-dependent receptor-like beta-barrel" evidence="10">
    <location>
        <begin position="535"/>
        <end position="996"/>
    </location>
</feature>
<organism evidence="12 13">
    <name type="scientific">Niastella vici</name>
    <dbReference type="NCBI Taxonomy" id="1703345"/>
    <lineage>
        <taxon>Bacteria</taxon>
        <taxon>Pseudomonadati</taxon>
        <taxon>Bacteroidota</taxon>
        <taxon>Chitinophagia</taxon>
        <taxon>Chitinophagales</taxon>
        <taxon>Chitinophagaceae</taxon>
        <taxon>Niastella</taxon>
    </lineage>
</organism>
<evidence type="ECO:0000259" key="11">
    <source>
        <dbReference type="Pfam" id="PF07715"/>
    </source>
</evidence>
<keyword evidence="2 8" id="KW-0813">Transport</keyword>
<dbReference type="InterPro" id="IPR012910">
    <property type="entry name" value="Plug_dom"/>
</dbReference>
<evidence type="ECO:0000256" key="5">
    <source>
        <dbReference type="ARBA" id="ARBA00023077"/>
    </source>
</evidence>
<dbReference type="EMBL" id="LVYD01000043">
    <property type="protein sequence ID" value="OQP64037.1"/>
    <property type="molecule type" value="Genomic_DNA"/>
</dbReference>
<dbReference type="PROSITE" id="PS52016">
    <property type="entry name" value="TONB_DEPENDENT_REC_3"/>
    <property type="match status" value="1"/>
</dbReference>
<keyword evidence="5 9" id="KW-0798">TonB box</keyword>